<dbReference type="AlphaFoldDB" id="A0A8J3S051"/>
<evidence type="ECO:0000256" key="1">
    <source>
        <dbReference type="SAM" id="Phobius"/>
    </source>
</evidence>
<dbReference type="Proteomes" id="UP000655044">
    <property type="component" value="Unassembled WGS sequence"/>
</dbReference>
<name>A0A8J3S051_PLARO</name>
<sequence length="72" mass="7812">MRPDVRPRADAPVRSRWHRTDWMALLSGALFITVGVLFIAAPDLGPAVMFPLVVGGLACAGFIAVLVRAIRR</sequence>
<keyword evidence="1" id="KW-1133">Transmembrane helix</keyword>
<feature type="transmembrane region" description="Helical" evidence="1">
    <location>
        <begin position="21"/>
        <end position="41"/>
    </location>
</feature>
<keyword evidence="3" id="KW-1185">Reference proteome</keyword>
<accession>A0A8J3S051</accession>
<evidence type="ECO:0000313" key="2">
    <source>
        <dbReference type="EMBL" id="GIH86126.1"/>
    </source>
</evidence>
<gene>
    <name evidence="2" type="ORF">Pro02_45340</name>
</gene>
<proteinExistence type="predicted"/>
<protein>
    <submittedName>
        <fullName evidence="2">Uncharacterized protein</fullName>
    </submittedName>
</protein>
<dbReference type="RefSeq" id="WP_068921282.1">
    <property type="nucleotide sequence ID" value="NZ_BMQP01000023.1"/>
</dbReference>
<dbReference type="EMBL" id="BOOI01000042">
    <property type="protein sequence ID" value="GIH86126.1"/>
    <property type="molecule type" value="Genomic_DNA"/>
</dbReference>
<organism evidence="2 3">
    <name type="scientific">Planobispora rosea</name>
    <dbReference type="NCBI Taxonomy" id="35762"/>
    <lineage>
        <taxon>Bacteria</taxon>
        <taxon>Bacillati</taxon>
        <taxon>Actinomycetota</taxon>
        <taxon>Actinomycetes</taxon>
        <taxon>Streptosporangiales</taxon>
        <taxon>Streptosporangiaceae</taxon>
        <taxon>Planobispora</taxon>
    </lineage>
</organism>
<reference evidence="2" key="1">
    <citation type="submission" date="2021-01" db="EMBL/GenBank/DDBJ databases">
        <title>Whole genome shotgun sequence of Planobispora rosea NBRC 15558.</title>
        <authorList>
            <person name="Komaki H."/>
            <person name="Tamura T."/>
        </authorList>
    </citation>
    <scope>NUCLEOTIDE SEQUENCE</scope>
    <source>
        <strain evidence="2">NBRC 15558</strain>
    </source>
</reference>
<comment type="caution">
    <text evidence="2">The sequence shown here is derived from an EMBL/GenBank/DDBJ whole genome shotgun (WGS) entry which is preliminary data.</text>
</comment>
<keyword evidence="1" id="KW-0812">Transmembrane</keyword>
<feature type="transmembrane region" description="Helical" evidence="1">
    <location>
        <begin position="47"/>
        <end position="67"/>
    </location>
</feature>
<evidence type="ECO:0000313" key="3">
    <source>
        <dbReference type="Proteomes" id="UP000655044"/>
    </source>
</evidence>
<dbReference type="OrthoDB" id="3541279at2"/>
<keyword evidence="1" id="KW-0472">Membrane</keyword>